<feature type="chain" id="PRO_5043673917" description="Secreted protein" evidence="2">
    <location>
        <begin position="21"/>
        <end position="92"/>
    </location>
</feature>
<keyword evidence="2" id="KW-0732">Signal</keyword>
<evidence type="ECO:0000256" key="2">
    <source>
        <dbReference type="SAM" id="SignalP"/>
    </source>
</evidence>
<accession>A0AAV2E8F1</accession>
<name>A0AAV2E8F1_9ROSI</name>
<protein>
    <recommendedName>
        <fullName evidence="5">Secreted protein</fullName>
    </recommendedName>
</protein>
<proteinExistence type="predicted"/>
<feature type="signal peptide" evidence="2">
    <location>
        <begin position="1"/>
        <end position="20"/>
    </location>
</feature>
<evidence type="ECO:0000313" key="3">
    <source>
        <dbReference type="EMBL" id="CAL1381937.1"/>
    </source>
</evidence>
<keyword evidence="4" id="KW-1185">Reference proteome</keyword>
<evidence type="ECO:0000313" key="4">
    <source>
        <dbReference type="Proteomes" id="UP001497516"/>
    </source>
</evidence>
<feature type="compositionally biased region" description="Polar residues" evidence="1">
    <location>
        <begin position="56"/>
        <end position="65"/>
    </location>
</feature>
<dbReference type="AlphaFoldDB" id="A0AAV2E8F1"/>
<sequence length="92" mass="9967">MRGALSSLLELCLRMGQVLRACLTAMLEVALDNQKITGAFGKSHDAHAVEAEHTPGRTTRVFSSGQKRKRPKSSSAAASVPSSPKRRRLHNV</sequence>
<gene>
    <name evidence="3" type="ORF">LTRI10_LOCUS23289</name>
</gene>
<dbReference type="Proteomes" id="UP001497516">
    <property type="component" value="Chromosome 4"/>
</dbReference>
<feature type="compositionally biased region" description="Low complexity" evidence="1">
    <location>
        <begin position="73"/>
        <end position="83"/>
    </location>
</feature>
<organism evidence="3 4">
    <name type="scientific">Linum trigynum</name>
    <dbReference type="NCBI Taxonomy" id="586398"/>
    <lineage>
        <taxon>Eukaryota</taxon>
        <taxon>Viridiplantae</taxon>
        <taxon>Streptophyta</taxon>
        <taxon>Embryophyta</taxon>
        <taxon>Tracheophyta</taxon>
        <taxon>Spermatophyta</taxon>
        <taxon>Magnoliopsida</taxon>
        <taxon>eudicotyledons</taxon>
        <taxon>Gunneridae</taxon>
        <taxon>Pentapetalae</taxon>
        <taxon>rosids</taxon>
        <taxon>fabids</taxon>
        <taxon>Malpighiales</taxon>
        <taxon>Linaceae</taxon>
        <taxon>Linum</taxon>
    </lineage>
</organism>
<evidence type="ECO:0000256" key="1">
    <source>
        <dbReference type="SAM" id="MobiDB-lite"/>
    </source>
</evidence>
<dbReference type="EMBL" id="OZ034817">
    <property type="protein sequence ID" value="CAL1381937.1"/>
    <property type="molecule type" value="Genomic_DNA"/>
</dbReference>
<reference evidence="3 4" key="1">
    <citation type="submission" date="2024-04" db="EMBL/GenBank/DDBJ databases">
        <authorList>
            <person name="Fracassetti M."/>
        </authorList>
    </citation>
    <scope>NUCLEOTIDE SEQUENCE [LARGE SCALE GENOMIC DNA]</scope>
</reference>
<evidence type="ECO:0008006" key="5">
    <source>
        <dbReference type="Google" id="ProtNLM"/>
    </source>
</evidence>
<feature type="region of interest" description="Disordered" evidence="1">
    <location>
        <begin position="47"/>
        <end position="92"/>
    </location>
</feature>